<protein>
    <submittedName>
        <fullName evidence="1">Uncharacterized protein</fullName>
    </submittedName>
</protein>
<sequence length="57" mass="6313">MMLLPESMSFLPAFRNIIATKRPCMGGQFKLSAISAQSLGFCCMDEKHDARHRPGIA</sequence>
<dbReference type="Proteomes" id="UP000014463">
    <property type="component" value="Unassembled WGS sequence"/>
</dbReference>
<keyword evidence="2" id="KW-1185">Reference proteome</keyword>
<name>S2KQT9_LITA3</name>
<accession>S2KQT9</accession>
<reference evidence="1 2" key="1">
    <citation type="journal article" date="2013" name="Genome Announc.">
        <title>Draft genome sequence of the moderately halophilic gammaproteobacterium Halomonas anticariensis FP35.</title>
        <authorList>
            <person name="Tahrioui A."/>
            <person name="Quesada E."/>
            <person name="Llamas I."/>
        </authorList>
    </citation>
    <scope>NUCLEOTIDE SEQUENCE [LARGE SCALE GENOMIC DNA]</scope>
    <source>
        <strain evidence="2">DSM 16096 / CECT 5854 / LMG 22089 / FP35</strain>
    </source>
</reference>
<evidence type="ECO:0000313" key="1">
    <source>
        <dbReference type="EMBL" id="EPC04260.1"/>
    </source>
</evidence>
<dbReference type="STRING" id="1121939.L861_02785"/>
<comment type="caution">
    <text evidence="1">The sequence shown here is derived from an EMBL/GenBank/DDBJ whole genome shotgun (WGS) entry which is preliminary data.</text>
</comment>
<proteinExistence type="predicted"/>
<organism evidence="1 2">
    <name type="scientific">Litchfieldella anticariensis (strain DSM 16096 / CECT 5854 / CIP 108499 / LMG 22089 / FP35)</name>
    <name type="common">Halomonas anticariensis</name>
    <dbReference type="NCBI Taxonomy" id="1121939"/>
    <lineage>
        <taxon>Bacteria</taxon>
        <taxon>Pseudomonadati</taxon>
        <taxon>Pseudomonadota</taxon>
        <taxon>Gammaproteobacteria</taxon>
        <taxon>Oceanospirillales</taxon>
        <taxon>Halomonadaceae</taxon>
        <taxon>Litchfieldella</taxon>
    </lineage>
</organism>
<dbReference type="EMBL" id="ASTJ01000011">
    <property type="protein sequence ID" value="EPC04260.1"/>
    <property type="molecule type" value="Genomic_DNA"/>
</dbReference>
<gene>
    <name evidence="1" type="ORF">L861_02785</name>
</gene>
<evidence type="ECO:0000313" key="2">
    <source>
        <dbReference type="Proteomes" id="UP000014463"/>
    </source>
</evidence>
<dbReference type="AlphaFoldDB" id="S2KQT9"/>